<dbReference type="PANTHER" id="PTHR31964:SF113">
    <property type="entry name" value="USPA DOMAIN-CONTAINING PROTEIN"/>
    <property type="match status" value="1"/>
</dbReference>
<reference evidence="2 3" key="2">
    <citation type="journal article" date="2010" name="Stand. Genomic Sci.">
        <title>Complete genome sequence of Desulfohalobium retbaense type strain (HR(100)).</title>
        <authorList>
            <person name="Spring S."/>
            <person name="Nolan M."/>
            <person name="Lapidus A."/>
            <person name="Glavina Del Rio T."/>
            <person name="Copeland A."/>
            <person name="Tice H."/>
            <person name="Cheng J.F."/>
            <person name="Lucas S."/>
            <person name="Land M."/>
            <person name="Chen F."/>
            <person name="Bruce D."/>
            <person name="Goodwin L."/>
            <person name="Pitluck S."/>
            <person name="Ivanova N."/>
            <person name="Mavromatis K."/>
            <person name="Mikhailova N."/>
            <person name="Pati A."/>
            <person name="Chen A."/>
            <person name="Palaniappan K."/>
            <person name="Hauser L."/>
            <person name="Chang Y.J."/>
            <person name="Jeffries C.D."/>
            <person name="Munk C."/>
            <person name="Kiss H."/>
            <person name="Chain P."/>
            <person name="Han C."/>
            <person name="Brettin T."/>
            <person name="Detter J.C."/>
            <person name="Schuler E."/>
            <person name="Goker M."/>
            <person name="Rohde M."/>
            <person name="Bristow J."/>
            <person name="Eisen J.A."/>
            <person name="Markowitz V."/>
            <person name="Hugenholtz P."/>
            <person name="Kyrpides N.C."/>
            <person name="Klenk H.P."/>
        </authorList>
    </citation>
    <scope>NUCLEOTIDE SEQUENCE [LARGE SCALE GENOMIC DNA]</scope>
    <source>
        <strain evidence="2 3">DSM 5692</strain>
    </source>
</reference>
<dbReference type="Gene3D" id="3.40.50.620">
    <property type="entry name" value="HUPs"/>
    <property type="match status" value="1"/>
</dbReference>
<organism evidence="2 3">
    <name type="scientific">Desulfohalobium retbaense (strain ATCC 49708 / DSM 5692 / JCM 16813 / HR100)</name>
    <dbReference type="NCBI Taxonomy" id="485915"/>
    <lineage>
        <taxon>Bacteria</taxon>
        <taxon>Pseudomonadati</taxon>
        <taxon>Thermodesulfobacteriota</taxon>
        <taxon>Desulfovibrionia</taxon>
        <taxon>Desulfovibrionales</taxon>
        <taxon>Desulfohalobiaceae</taxon>
        <taxon>Desulfohalobium</taxon>
    </lineage>
</organism>
<dbReference type="SUPFAM" id="SSF52402">
    <property type="entry name" value="Adenine nucleotide alpha hydrolases-like"/>
    <property type="match status" value="1"/>
</dbReference>
<dbReference type="HOGENOM" id="CLU_049301_16_2_7"/>
<dbReference type="OrthoDB" id="5420527at2"/>
<dbReference type="InterPro" id="IPR014729">
    <property type="entry name" value="Rossmann-like_a/b/a_fold"/>
</dbReference>
<dbReference type="CDD" id="cd00293">
    <property type="entry name" value="USP-like"/>
    <property type="match status" value="1"/>
</dbReference>
<dbReference type="eggNOG" id="COG0589">
    <property type="taxonomic scope" value="Bacteria"/>
</dbReference>
<dbReference type="Proteomes" id="UP000001052">
    <property type="component" value="Chromosome"/>
</dbReference>
<dbReference type="KEGG" id="drt:Dret_0534"/>
<reference evidence="3" key="1">
    <citation type="submission" date="2009-09" db="EMBL/GenBank/DDBJ databases">
        <title>The complete chromosome of Desulfohalobium retbaense DSM 5692.</title>
        <authorList>
            <consortium name="US DOE Joint Genome Institute (JGI-PGF)"/>
            <person name="Lucas S."/>
            <person name="Copeland A."/>
            <person name="Lapidus A."/>
            <person name="Glavina del Rio T."/>
            <person name="Dalin E."/>
            <person name="Tice H."/>
            <person name="Bruce D."/>
            <person name="Goodwin L."/>
            <person name="Pitluck S."/>
            <person name="Kyrpides N."/>
            <person name="Mavromatis K."/>
            <person name="Ivanova N."/>
            <person name="Mikhailova N."/>
            <person name="Munk A.C."/>
            <person name="Brettin T."/>
            <person name="Detter J.C."/>
            <person name="Han C."/>
            <person name="Tapia R."/>
            <person name="Larimer F."/>
            <person name="Land M."/>
            <person name="Hauser L."/>
            <person name="Markowitz V."/>
            <person name="Cheng J.-F."/>
            <person name="Hugenholtz P."/>
            <person name="Woyke T."/>
            <person name="Wu D."/>
            <person name="Spring S."/>
            <person name="Klenk H.-P."/>
            <person name="Eisen J.A."/>
        </authorList>
    </citation>
    <scope>NUCLEOTIDE SEQUENCE [LARGE SCALE GENOMIC DNA]</scope>
    <source>
        <strain evidence="3">DSM 5692</strain>
    </source>
</reference>
<proteinExistence type="predicted"/>
<feature type="domain" description="UspA" evidence="1">
    <location>
        <begin position="2"/>
        <end position="143"/>
    </location>
</feature>
<keyword evidence="3" id="KW-1185">Reference proteome</keyword>
<accession>C8WYR5</accession>
<dbReference type="STRING" id="485915.Dret_0534"/>
<dbReference type="InterPro" id="IPR006016">
    <property type="entry name" value="UspA"/>
</dbReference>
<dbReference type="Pfam" id="PF00582">
    <property type="entry name" value="Usp"/>
    <property type="match status" value="1"/>
</dbReference>
<dbReference type="PANTHER" id="PTHR31964">
    <property type="entry name" value="ADENINE NUCLEOTIDE ALPHA HYDROLASES-LIKE SUPERFAMILY PROTEIN"/>
    <property type="match status" value="1"/>
</dbReference>
<dbReference type="AlphaFoldDB" id="C8WYR5"/>
<evidence type="ECO:0000313" key="3">
    <source>
        <dbReference type="Proteomes" id="UP000001052"/>
    </source>
</evidence>
<dbReference type="EMBL" id="CP001734">
    <property type="protein sequence ID" value="ACV67831.1"/>
    <property type="molecule type" value="Genomic_DNA"/>
</dbReference>
<sequence>MKLLVAVDPSDYALKIARYVAAVARPDVAVTLFSVLPSVSSKMERELYHPLFAEKMGVLKGLDAQQEQILTKTMEECTKILQQSGIQNVESVTEKKRQGVARDIMAKAESENYDTVVVGKRGLSAASAFVLGSVSQKVVNNLKNVTVWVIE</sequence>
<protein>
    <submittedName>
        <fullName evidence="2">UspA domain protein</fullName>
    </submittedName>
</protein>
<name>C8WYR5_DESRD</name>
<dbReference type="RefSeq" id="WP_015750989.1">
    <property type="nucleotide sequence ID" value="NC_013223.1"/>
</dbReference>
<evidence type="ECO:0000259" key="1">
    <source>
        <dbReference type="Pfam" id="PF00582"/>
    </source>
</evidence>
<evidence type="ECO:0000313" key="2">
    <source>
        <dbReference type="EMBL" id="ACV67831.1"/>
    </source>
</evidence>
<gene>
    <name evidence="2" type="ordered locus">Dret_0534</name>
</gene>